<sequence>MSAKNSRLIGGERRATMTSSINPSSSLSAPNDSPPLPRKSPRNRVEATKAKLSKIEAISNLNHHQILASDEEAERINSTSKEVSPFLPLPFRVGFFTTPIKK</sequence>
<name>A0AC35G6T2_9BILA</name>
<evidence type="ECO:0000313" key="1">
    <source>
        <dbReference type="Proteomes" id="UP000887580"/>
    </source>
</evidence>
<proteinExistence type="predicted"/>
<organism evidence="1 2">
    <name type="scientific">Panagrolaimus sp. PS1159</name>
    <dbReference type="NCBI Taxonomy" id="55785"/>
    <lineage>
        <taxon>Eukaryota</taxon>
        <taxon>Metazoa</taxon>
        <taxon>Ecdysozoa</taxon>
        <taxon>Nematoda</taxon>
        <taxon>Chromadorea</taxon>
        <taxon>Rhabditida</taxon>
        <taxon>Tylenchina</taxon>
        <taxon>Panagrolaimomorpha</taxon>
        <taxon>Panagrolaimoidea</taxon>
        <taxon>Panagrolaimidae</taxon>
        <taxon>Panagrolaimus</taxon>
    </lineage>
</organism>
<reference evidence="2" key="1">
    <citation type="submission" date="2022-11" db="UniProtKB">
        <authorList>
            <consortium name="WormBaseParasite"/>
        </authorList>
    </citation>
    <scope>IDENTIFICATION</scope>
</reference>
<evidence type="ECO:0000313" key="2">
    <source>
        <dbReference type="WBParaSite" id="PS1159_v2.g24564.t1"/>
    </source>
</evidence>
<dbReference type="WBParaSite" id="PS1159_v2.g24564.t1">
    <property type="protein sequence ID" value="PS1159_v2.g24564.t1"/>
    <property type="gene ID" value="PS1159_v2.g24564"/>
</dbReference>
<protein>
    <submittedName>
        <fullName evidence="2">Uncharacterized protein</fullName>
    </submittedName>
</protein>
<dbReference type="Proteomes" id="UP000887580">
    <property type="component" value="Unplaced"/>
</dbReference>
<accession>A0AC35G6T2</accession>